<dbReference type="Proteomes" id="UP001497522">
    <property type="component" value="Chromosome 2"/>
</dbReference>
<name>A0ABP1BAX9_9BRYO</name>
<feature type="region of interest" description="Disordered" evidence="1">
    <location>
        <begin position="1"/>
        <end position="34"/>
    </location>
</feature>
<sequence length="133" mass="15715">MAVEEYGERKEKEVQDGADQERRRVLDEQSWQQQKDQVECGHIAHIKPISKKQIPEKYPYTIFHPENVNLDNPYPPAPKPTLVETKPKRVTEDDIRNEVHYAAAERYYRDVRPMEATFMAINADRTIRSNFIM</sequence>
<evidence type="ECO:0000313" key="3">
    <source>
        <dbReference type="Proteomes" id="UP001497522"/>
    </source>
</evidence>
<feature type="compositionally biased region" description="Basic and acidic residues" evidence="1">
    <location>
        <begin position="1"/>
        <end position="27"/>
    </location>
</feature>
<dbReference type="EMBL" id="OZ023703">
    <property type="protein sequence ID" value="CAK9871984.1"/>
    <property type="molecule type" value="Genomic_DNA"/>
</dbReference>
<keyword evidence="3" id="KW-1185">Reference proteome</keyword>
<evidence type="ECO:0000256" key="1">
    <source>
        <dbReference type="SAM" id="MobiDB-lite"/>
    </source>
</evidence>
<organism evidence="2 3">
    <name type="scientific">Sphagnum jensenii</name>
    <dbReference type="NCBI Taxonomy" id="128206"/>
    <lineage>
        <taxon>Eukaryota</taxon>
        <taxon>Viridiplantae</taxon>
        <taxon>Streptophyta</taxon>
        <taxon>Embryophyta</taxon>
        <taxon>Bryophyta</taxon>
        <taxon>Sphagnophytina</taxon>
        <taxon>Sphagnopsida</taxon>
        <taxon>Sphagnales</taxon>
        <taxon>Sphagnaceae</taxon>
        <taxon>Sphagnum</taxon>
    </lineage>
</organism>
<proteinExistence type="predicted"/>
<evidence type="ECO:0000313" key="2">
    <source>
        <dbReference type="EMBL" id="CAK9871984.1"/>
    </source>
</evidence>
<protein>
    <submittedName>
        <fullName evidence="2">Uncharacterized protein</fullName>
    </submittedName>
</protein>
<gene>
    <name evidence="2" type="ORF">CSSPJE1EN2_LOCUS14581</name>
</gene>
<reference evidence="2 3" key="1">
    <citation type="submission" date="2024-03" db="EMBL/GenBank/DDBJ databases">
        <authorList>
            <consortium name="ELIXIR-Norway"/>
            <consortium name="Elixir Norway"/>
        </authorList>
    </citation>
    <scope>NUCLEOTIDE SEQUENCE [LARGE SCALE GENOMIC DNA]</scope>
</reference>
<accession>A0ABP1BAX9</accession>